<keyword evidence="1" id="KW-0812">Transmembrane</keyword>
<keyword evidence="3" id="KW-1185">Reference proteome</keyword>
<dbReference type="EMBL" id="JAUHTC010000007">
    <property type="protein sequence ID" value="MDN4516613.1"/>
    <property type="molecule type" value="Genomic_DNA"/>
</dbReference>
<evidence type="ECO:0008006" key="4">
    <source>
        <dbReference type="Google" id="ProtNLM"/>
    </source>
</evidence>
<keyword evidence="1" id="KW-1133">Transmembrane helix</keyword>
<reference evidence="2" key="1">
    <citation type="submission" date="2023-07" db="EMBL/GenBank/DDBJ databases">
        <title>Degradation of tert-butanol by M. austroafricanum TBA100.</title>
        <authorList>
            <person name="Helbich S."/>
            <person name="Vainshtein Y."/>
        </authorList>
    </citation>
    <scope>NUCLEOTIDE SEQUENCE</scope>
    <source>
        <strain evidence="2">TBA100</strain>
    </source>
</reference>
<dbReference type="RefSeq" id="WP_036368445.1">
    <property type="nucleotide sequence ID" value="NZ_CP070380.1"/>
</dbReference>
<dbReference type="Proteomes" id="UP001172687">
    <property type="component" value="Unassembled WGS sequence"/>
</dbReference>
<accession>A0ABT8H776</accession>
<evidence type="ECO:0000313" key="2">
    <source>
        <dbReference type="EMBL" id="MDN4516613.1"/>
    </source>
</evidence>
<feature type="transmembrane region" description="Helical" evidence="1">
    <location>
        <begin position="15"/>
        <end position="38"/>
    </location>
</feature>
<organism evidence="2 3">
    <name type="scientific">Mycolicibacterium austroafricanum</name>
    <name type="common">Mycobacterium austroafricanum</name>
    <dbReference type="NCBI Taxonomy" id="39687"/>
    <lineage>
        <taxon>Bacteria</taxon>
        <taxon>Bacillati</taxon>
        <taxon>Actinomycetota</taxon>
        <taxon>Actinomycetes</taxon>
        <taxon>Mycobacteriales</taxon>
        <taxon>Mycobacteriaceae</taxon>
        <taxon>Mycolicibacterium</taxon>
    </lineage>
</organism>
<comment type="caution">
    <text evidence="2">The sequence shown here is derived from an EMBL/GenBank/DDBJ whole genome shotgun (WGS) entry which is preliminary data.</text>
</comment>
<sequence>MLSVVRRILGYEMTIAEWVGTALLLGAPYGVLGIVVAVLKPDHFANADGLPRVVAFVGSVAFWPVLLVTDVCTS</sequence>
<protein>
    <recommendedName>
        <fullName evidence="4">ABC transporter permease</fullName>
    </recommendedName>
</protein>
<evidence type="ECO:0000256" key="1">
    <source>
        <dbReference type="SAM" id="Phobius"/>
    </source>
</evidence>
<evidence type="ECO:0000313" key="3">
    <source>
        <dbReference type="Proteomes" id="UP001172687"/>
    </source>
</evidence>
<proteinExistence type="predicted"/>
<feature type="transmembrane region" description="Helical" evidence="1">
    <location>
        <begin position="50"/>
        <end position="69"/>
    </location>
</feature>
<keyword evidence="1" id="KW-0472">Membrane</keyword>
<name>A0ABT8H776_MYCAO</name>
<gene>
    <name evidence="2" type="ORF">QYF68_02080</name>
</gene>